<sequence length="45" mass="5266">MVFNEIVPYARQSSTFETEAAEQAFISRFEEPILHHMARIRLLDA</sequence>
<proteinExistence type="predicted"/>
<accession>A0A0A8ZPR2</accession>
<organism evidence="1">
    <name type="scientific">Arundo donax</name>
    <name type="common">Giant reed</name>
    <name type="synonym">Donax arundinaceus</name>
    <dbReference type="NCBI Taxonomy" id="35708"/>
    <lineage>
        <taxon>Eukaryota</taxon>
        <taxon>Viridiplantae</taxon>
        <taxon>Streptophyta</taxon>
        <taxon>Embryophyta</taxon>
        <taxon>Tracheophyta</taxon>
        <taxon>Spermatophyta</taxon>
        <taxon>Magnoliopsida</taxon>
        <taxon>Liliopsida</taxon>
        <taxon>Poales</taxon>
        <taxon>Poaceae</taxon>
        <taxon>PACMAD clade</taxon>
        <taxon>Arundinoideae</taxon>
        <taxon>Arundineae</taxon>
        <taxon>Arundo</taxon>
    </lineage>
</organism>
<name>A0A0A8ZPR2_ARUDO</name>
<reference evidence="1" key="1">
    <citation type="submission" date="2014-09" db="EMBL/GenBank/DDBJ databases">
        <authorList>
            <person name="Magalhaes I.L.F."/>
            <person name="Oliveira U."/>
            <person name="Santos F.R."/>
            <person name="Vidigal T.H.D.A."/>
            <person name="Brescovit A.D."/>
            <person name="Santos A.J."/>
        </authorList>
    </citation>
    <scope>NUCLEOTIDE SEQUENCE</scope>
    <source>
        <tissue evidence="1">Shoot tissue taken approximately 20 cm above the soil surface</tissue>
    </source>
</reference>
<dbReference type="EMBL" id="GBRH01258247">
    <property type="protein sequence ID" value="JAD39648.1"/>
    <property type="molecule type" value="Transcribed_RNA"/>
</dbReference>
<protein>
    <submittedName>
        <fullName evidence="1">Uncharacterized protein</fullName>
    </submittedName>
</protein>
<reference evidence="1" key="2">
    <citation type="journal article" date="2015" name="Data Brief">
        <title>Shoot transcriptome of the giant reed, Arundo donax.</title>
        <authorList>
            <person name="Barrero R.A."/>
            <person name="Guerrero F.D."/>
            <person name="Moolhuijzen P."/>
            <person name="Goolsby J.A."/>
            <person name="Tidwell J."/>
            <person name="Bellgard S.E."/>
            <person name="Bellgard M.I."/>
        </authorList>
    </citation>
    <scope>NUCLEOTIDE SEQUENCE</scope>
    <source>
        <tissue evidence="1">Shoot tissue taken approximately 20 cm above the soil surface</tissue>
    </source>
</reference>
<dbReference type="AlphaFoldDB" id="A0A0A8ZPR2"/>
<evidence type="ECO:0000313" key="1">
    <source>
        <dbReference type="EMBL" id="JAD39648.1"/>
    </source>
</evidence>